<evidence type="ECO:0000313" key="2">
    <source>
        <dbReference type="Proteomes" id="UP000274429"/>
    </source>
</evidence>
<protein>
    <submittedName>
        <fullName evidence="1">Uncharacterized protein</fullName>
    </submittedName>
</protein>
<name>A0A3P7FD93_HYDTA</name>
<dbReference type="EMBL" id="UYWX01007208">
    <property type="protein sequence ID" value="VDM26814.1"/>
    <property type="molecule type" value="Genomic_DNA"/>
</dbReference>
<gene>
    <name evidence="1" type="ORF">TTAC_LOCUS5368</name>
</gene>
<sequence>MIDEGRLWSIVVVPKSEVNEGGSEDIEIQLKMGSLDLENPQQSVTNLTARITLFKSSRLDPFDTYADHLTVTSSMPSRWNLKTYIRVDLSTTFSPPTCSNCSPLIRLLLY</sequence>
<dbReference type="AlphaFoldDB" id="A0A3P7FD93"/>
<organism evidence="1 2">
    <name type="scientific">Hydatigena taeniaeformis</name>
    <name type="common">Feline tapeworm</name>
    <name type="synonym">Taenia taeniaeformis</name>
    <dbReference type="NCBI Taxonomy" id="6205"/>
    <lineage>
        <taxon>Eukaryota</taxon>
        <taxon>Metazoa</taxon>
        <taxon>Spiralia</taxon>
        <taxon>Lophotrochozoa</taxon>
        <taxon>Platyhelminthes</taxon>
        <taxon>Cestoda</taxon>
        <taxon>Eucestoda</taxon>
        <taxon>Cyclophyllidea</taxon>
        <taxon>Taeniidae</taxon>
        <taxon>Hydatigera</taxon>
    </lineage>
</organism>
<evidence type="ECO:0000313" key="1">
    <source>
        <dbReference type="EMBL" id="VDM26814.1"/>
    </source>
</evidence>
<reference evidence="1 2" key="1">
    <citation type="submission" date="2018-11" db="EMBL/GenBank/DDBJ databases">
        <authorList>
            <consortium name="Pathogen Informatics"/>
        </authorList>
    </citation>
    <scope>NUCLEOTIDE SEQUENCE [LARGE SCALE GENOMIC DNA]</scope>
</reference>
<accession>A0A3P7FD93</accession>
<keyword evidence="2" id="KW-1185">Reference proteome</keyword>
<dbReference type="Proteomes" id="UP000274429">
    <property type="component" value="Unassembled WGS sequence"/>
</dbReference>
<proteinExistence type="predicted"/>